<dbReference type="EMBL" id="JACBKZ010000014">
    <property type="protein sequence ID" value="KAF5932945.1"/>
    <property type="molecule type" value="Genomic_DNA"/>
</dbReference>
<evidence type="ECO:0000313" key="2">
    <source>
        <dbReference type="EMBL" id="KAF5932945.1"/>
    </source>
</evidence>
<evidence type="ECO:0000256" key="1">
    <source>
        <dbReference type="SAM" id="MobiDB-lite"/>
    </source>
</evidence>
<dbReference type="AlphaFoldDB" id="A0A7J7FX76"/>
<feature type="compositionally biased region" description="Polar residues" evidence="1">
    <location>
        <begin position="173"/>
        <end position="185"/>
    </location>
</feature>
<keyword evidence="3" id="KW-1185">Reference proteome</keyword>
<reference evidence="3" key="1">
    <citation type="journal article" date="2020" name="Nat. Commun.">
        <title>Genome assembly of wild tea tree DASZ reveals pedigree and selection history of tea varieties.</title>
        <authorList>
            <person name="Zhang W."/>
            <person name="Zhang Y."/>
            <person name="Qiu H."/>
            <person name="Guo Y."/>
            <person name="Wan H."/>
            <person name="Zhang X."/>
            <person name="Scossa F."/>
            <person name="Alseekh S."/>
            <person name="Zhang Q."/>
            <person name="Wang P."/>
            <person name="Xu L."/>
            <person name="Schmidt M.H."/>
            <person name="Jia X."/>
            <person name="Li D."/>
            <person name="Zhu A."/>
            <person name="Guo F."/>
            <person name="Chen W."/>
            <person name="Ni D."/>
            <person name="Usadel B."/>
            <person name="Fernie A.R."/>
            <person name="Wen W."/>
        </authorList>
    </citation>
    <scope>NUCLEOTIDE SEQUENCE [LARGE SCALE GENOMIC DNA]</scope>
    <source>
        <strain evidence="3">cv. G240</strain>
    </source>
</reference>
<comment type="caution">
    <text evidence="2">The sequence shown here is derived from an EMBL/GenBank/DDBJ whole genome shotgun (WGS) entry which is preliminary data.</text>
</comment>
<dbReference type="Proteomes" id="UP000593564">
    <property type="component" value="Unassembled WGS sequence"/>
</dbReference>
<name>A0A7J7FX76_CAMSI</name>
<feature type="compositionally biased region" description="Polar residues" evidence="1">
    <location>
        <begin position="210"/>
        <end position="231"/>
    </location>
</feature>
<protein>
    <submittedName>
        <fullName evidence="2">Uncharacterized protein</fullName>
    </submittedName>
</protein>
<organism evidence="2 3">
    <name type="scientific">Camellia sinensis</name>
    <name type="common">Tea plant</name>
    <name type="synonym">Thea sinensis</name>
    <dbReference type="NCBI Taxonomy" id="4442"/>
    <lineage>
        <taxon>Eukaryota</taxon>
        <taxon>Viridiplantae</taxon>
        <taxon>Streptophyta</taxon>
        <taxon>Embryophyta</taxon>
        <taxon>Tracheophyta</taxon>
        <taxon>Spermatophyta</taxon>
        <taxon>Magnoliopsida</taxon>
        <taxon>eudicotyledons</taxon>
        <taxon>Gunneridae</taxon>
        <taxon>Pentapetalae</taxon>
        <taxon>asterids</taxon>
        <taxon>Ericales</taxon>
        <taxon>Theaceae</taxon>
        <taxon>Camellia</taxon>
    </lineage>
</organism>
<accession>A0A7J7FX76</accession>
<feature type="region of interest" description="Disordered" evidence="1">
    <location>
        <begin position="173"/>
        <end position="234"/>
    </location>
</feature>
<reference evidence="2 3" key="2">
    <citation type="submission" date="2020-07" db="EMBL/GenBank/DDBJ databases">
        <title>Genome assembly of wild tea tree DASZ reveals pedigree and selection history of tea varieties.</title>
        <authorList>
            <person name="Zhang W."/>
        </authorList>
    </citation>
    <scope>NUCLEOTIDE SEQUENCE [LARGE SCALE GENOMIC DNA]</scope>
    <source>
        <strain evidence="3">cv. G240</strain>
        <tissue evidence="2">Leaf</tissue>
    </source>
</reference>
<evidence type="ECO:0000313" key="3">
    <source>
        <dbReference type="Proteomes" id="UP000593564"/>
    </source>
</evidence>
<sequence>MERGYLKPFDPQPLPNLLPARYNPTKYYVYHQQRGHGTDHCYRLCHEVQNLIDNRTIAPPLDPKDQISPAHLNRIHILSSTYNPSIFITPAHLPKPEVFIPESTELCMMDALESQSSQTHLASGILAPSSTTSHARSFTPKGFPIFGRVAFEEGQSLGKVVANGKNKIVDGTFATQNERSLNQGTSREKGRHTRNVPFSSNPTLGRDRQSQLAPTNPSAGASIKTPQTSKCQPRGQRVYMTLSKAFQILVGQGHLKPLEPRPLLGRLPASHDTAKYCVFHQQTGHGTDSCYRLHHEIQDLIDNKVIVAPGSAKSIDTRSVNLGDNVII</sequence>
<gene>
    <name evidence="2" type="ORF">HYC85_029116</name>
</gene>
<proteinExistence type="predicted"/>